<accession>A0A2R6QBW4</accession>
<evidence type="ECO:0000256" key="12">
    <source>
        <dbReference type="SAM" id="Coils"/>
    </source>
</evidence>
<evidence type="ECO:0000256" key="4">
    <source>
        <dbReference type="ARBA" id="ARBA00023015"/>
    </source>
</evidence>
<dbReference type="EMBL" id="NKQK01000017">
    <property type="protein sequence ID" value="PSS05617.1"/>
    <property type="molecule type" value="Genomic_DNA"/>
</dbReference>
<feature type="domain" description="HSF-type DNA-binding" evidence="14">
    <location>
        <begin position="54"/>
        <end position="78"/>
    </location>
</feature>
<dbReference type="SUPFAM" id="SSF46785">
    <property type="entry name" value="Winged helix' DNA-binding domain"/>
    <property type="match status" value="1"/>
</dbReference>
<dbReference type="GO" id="GO:0005634">
    <property type="term" value="C:nucleus"/>
    <property type="evidence" value="ECO:0007669"/>
    <property type="project" value="UniProtKB-SubCell"/>
</dbReference>
<dbReference type="SMART" id="SM00415">
    <property type="entry name" value="HSF"/>
    <property type="match status" value="1"/>
</dbReference>
<keyword evidence="3" id="KW-0597">Phosphoprotein</keyword>
<dbReference type="FunFam" id="1.10.10.10:FF:000057">
    <property type="entry name" value="Heat shock transcription factor 1"/>
    <property type="match status" value="1"/>
</dbReference>
<comment type="function">
    <text evidence="9">DNA-binding protein that specifically binds heat shock promoter elements (HSE) and activates transcription.</text>
</comment>
<evidence type="ECO:0000256" key="13">
    <source>
        <dbReference type="SAM" id="MobiDB-lite"/>
    </source>
</evidence>
<dbReference type="InterPro" id="IPR036388">
    <property type="entry name" value="WH-like_DNA-bd_sf"/>
</dbReference>
<keyword evidence="7" id="KW-0804">Transcription</keyword>
<comment type="subcellular location">
    <subcellularLocation>
        <location evidence="1">Nucleus</location>
    </subcellularLocation>
</comment>
<dbReference type="Gramene" id="PSS05617">
    <property type="protein sequence ID" value="PSS05617"/>
    <property type="gene ID" value="CEY00_Acc18886"/>
</dbReference>
<dbReference type="PROSITE" id="PS00434">
    <property type="entry name" value="HSF_DOMAIN"/>
    <property type="match status" value="1"/>
</dbReference>
<dbReference type="Pfam" id="PF00447">
    <property type="entry name" value="HSF_DNA-bind"/>
    <property type="match status" value="1"/>
</dbReference>
<dbReference type="GO" id="GO:0003700">
    <property type="term" value="F:DNA-binding transcription factor activity"/>
    <property type="evidence" value="ECO:0007669"/>
    <property type="project" value="InterPro"/>
</dbReference>
<sequence>MMDASNGGSNAPAPFLTKTYEMVDDPVTNSIVSWSQSGHSFIVWNPPEFARDLLPKYFKHNNFSSFVRQLNTYGFRKIDPDQWEFANEEFIRGQRHLLKNIHRRKPIHSHSAQNSSVPLNDSERQEFEEEIDRLKRANSFLQLELQTHKQENQGYEIQVQSLGERLKTIEHRQRQMMVFLAQELQEPRFAFSHMQLSENQSKKRRLLMSNRLYDEANMVENQILIFQKETPDATSPVLNLELIEKMESSLNFWENFLHGVGQTSSEEMSDFGMLPQPSSVTIIEMQESSRDSDVNVRPSSPILHPSSPNSRDVHSSPDLGRSSSHLESPRISPIGLSVDVGPKSLGIDVNSKPATTPPAVVTGVNDIFWEQFLTETPGSSHTQEVQSERRDINSIKSESTQSWWNTDNVDNLTEQMGHLTPAENT</sequence>
<dbReference type="InterPro" id="IPR036390">
    <property type="entry name" value="WH_DNA-bd_sf"/>
</dbReference>
<keyword evidence="6" id="KW-0238">DNA-binding</keyword>
<feature type="region of interest" description="Disordered" evidence="13">
    <location>
        <begin position="286"/>
        <end position="339"/>
    </location>
</feature>
<dbReference type="PANTHER" id="PTHR10015">
    <property type="entry name" value="HEAT SHOCK TRANSCRIPTION FACTOR"/>
    <property type="match status" value="1"/>
</dbReference>
<dbReference type="STRING" id="1590841.A0A2R6QBW4"/>
<dbReference type="InterPro" id="IPR000232">
    <property type="entry name" value="HSF_DNA-bd"/>
</dbReference>
<evidence type="ECO:0000256" key="6">
    <source>
        <dbReference type="ARBA" id="ARBA00023125"/>
    </source>
</evidence>
<name>A0A2R6QBW4_ACTCC</name>
<dbReference type="GO" id="GO:0006357">
    <property type="term" value="P:regulation of transcription by RNA polymerase II"/>
    <property type="evidence" value="ECO:0007669"/>
    <property type="project" value="TreeGrafter"/>
</dbReference>
<keyword evidence="16" id="KW-1185">Reference proteome</keyword>
<evidence type="ECO:0000313" key="15">
    <source>
        <dbReference type="EMBL" id="PSS05617.1"/>
    </source>
</evidence>
<feature type="region of interest" description="Disordered" evidence="13">
    <location>
        <begin position="378"/>
        <end position="400"/>
    </location>
</feature>
<evidence type="ECO:0000256" key="1">
    <source>
        <dbReference type="ARBA" id="ARBA00004123"/>
    </source>
</evidence>
<dbReference type="Proteomes" id="UP000241394">
    <property type="component" value="Chromosome LG17"/>
</dbReference>
<evidence type="ECO:0000256" key="5">
    <source>
        <dbReference type="ARBA" id="ARBA00023016"/>
    </source>
</evidence>
<dbReference type="OrthoDB" id="60033at2759"/>
<dbReference type="PRINTS" id="PR00056">
    <property type="entry name" value="HSFDOMAIN"/>
</dbReference>
<dbReference type="InParanoid" id="A0A2R6QBW4"/>
<evidence type="ECO:0000259" key="14">
    <source>
        <dbReference type="PROSITE" id="PS00434"/>
    </source>
</evidence>
<proteinExistence type="inferred from homology"/>
<comment type="similarity">
    <text evidence="2 11">Belongs to the HSF family.</text>
</comment>
<reference evidence="16" key="2">
    <citation type="journal article" date="2018" name="BMC Genomics">
        <title>A manually annotated Actinidia chinensis var. chinensis (kiwifruit) genome highlights the challenges associated with draft genomes and gene prediction in plants.</title>
        <authorList>
            <person name="Pilkington S.M."/>
            <person name="Crowhurst R."/>
            <person name="Hilario E."/>
            <person name="Nardozza S."/>
            <person name="Fraser L."/>
            <person name="Peng Y."/>
            <person name="Gunaseelan K."/>
            <person name="Simpson R."/>
            <person name="Tahir J."/>
            <person name="Deroles S.C."/>
            <person name="Templeton K."/>
            <person name="Luo Z."/>
            <person name="Davy M."/>
            <person name="Cheng C."/>
            <person name="McNeilage M."/>
            <person name="Scaglione D."/>
            <person name="Liu Y."/>
            <person name="Zhang Q."/>
            <person name="Datson P."/>
            <person name="De Silva N."/>
            <person name="Gardiner S.E."/>
            <person name="Bassett H."/>
            <person name="Chagne D."/>
            <person name="McCallum J."/>
            <person name="Dzierzon H."/>
            <person name="Deng C."/>
            <person name="Wang Y.Y."/>
            <person name="Barron L."/>
            <person name="Manako K."/>
            <person name="Bowen J."/>
            <person name="Foster T.M."/>
            <person name="Erridge Z.A."/>
            <person name="Tiffin H."/>
            <person name="Waite C.N."/>
            <person name="Davies K.M."/>
            <person name="Grierson E.P."/>
            <person name="Laing W.A."/>
            <person name="Kirk R."/>
            <person name="Chen X."/>
            <person name="Wood M."/>
            <person name="Montefiori M."/>
            <person name="Brummell D.A."/>
            <person name="Schwinn K.E."/>
            <person name="Catanach A."/>
            <person name="Fullerton C."/>
            <person name="Li D."/>
            <person name="Meiyalaghan S."/>
            <person name="Nieuwenhuizen N."/>
            <person name="Read N."/>
            <person name="Prakash R."/>
            <person name="Hunter D."/>
            <person name="Zhang H."/>
            <person name="McKenzie M."/>
            <person name="Knabel M."/>
            <person name="Harris A."/>
            <person name="Allan A.C."/>
            <person name="Gleave A."/>
            <person name="Chen A."/>
            <person name="Janssen B.J."/>
            <person name="Plunkett B."/>
            <person name="Ampomah-Dwamena C."/>
            <person name="Voogd C."/>
            <person name="Leif D."/>
            <person name="Lafferty D."/>
            <person name="Souleyre E.J.F."/>
            <person name="Varkonyi-Gasic E."/>
            <person name="Gambi F."/>
            <person name="Hanley J."/>
            <person name="Yao J.L."/>
            <person name="Cheung J."/>
            <person name="David K.M."/>
            <person name="Warren B."/>
            <person name="Marsh K."/>
            <person name="Snowden K.C."/>
            <person name="Lin-Wang K."/>
            <person name="Brian L."/>
            <person name="Martinez-Sanchez M."/>
            <person name="Wang M."/>
            <person name="Ileperuma N."/>
            <person name="Macnee N."/>
            <person name="Campin R."/>
            <person name="McAtee P."/>
            <person name="Drummond R.S.M."/>
            <person name="Espley R.V."/>
            <person name="Ireland H.S."/>
            <person name="Wu R."/>
            <person name="Atkinson R.G."/>
            <person name="Karunairetnam S."/>
            <person name="Bulley S."/>
            <person name="Chunkath S."/>
            <person name="Hanley Z."/>
            <person name="Storey R."/>
            <person name="Thrimawithana A.H."/>
            <person name="Thomson S."/>
            <person name="David C."/>
            <person name="Testolin R."/>
            <person name="Huang H."/>
            <person name="Hellens R.P."/>
            <person name="Schaffer R.J."/>
        </authorList>
    </citation>
    <scope>NUCLEOTIDE SEQUENCE [LARGE SCALE GENOMIC DNA]</scope>
    <source>
        <strain evidence="16">cv. Red5</strain>
    </source>
</reference>
<dbReference type="Gene3D" id="1.10.10.10">
    <property type="entry name" value="Winged helix-like DNA-binding domain superfamily/Winged helix DNA-binding domain"/>
    <property type="match status" value="1"/>
</dbReference>
<evidence type="ECO:0000313" key="16">
    <source>
        <dbReference type="Proteomes" id="UP000241394"/>
    </source>
</evidence>
<dbReference type="GO" id="GO:0000978">
    <property type="term" value="F:RNA polymerase II cis-regulatory region sequence-specific DNA binding"/>
    <property type="evidence" value="ECO:0007669"/>
    <property type="project" value="TreeGrafter"/>
</dbReference>
<keyword evidence="8" id="KW-0539">Nucleus</keyword>
<evidence type="ECO:0000256" key="8">
    <source>
        <dbReference type="ARBA" id="ARBA00023242"/>
    </source>
</evidence>
<reference evidence="15 16" key="1">
    <citation type="submission" date="2017-07" db="EMBL/GenBank/DDBJ databases">
        <title>An improved, manually edited Actinidia chinensis var. chinensis (kiwifruit) genome highlights the challenges associated with draft genomes and gene prediction in plants.</title>
        <authorList>
            <person name="Pilkington S."/>
            <person name="Crowhurst R."/>
            <person name="Hilario E."/>
            <person name="Nardozza S."/>
            <person name="Fraser L."/>
            <person name="Peng Y."/>
            <person name="Gunaseelan K."/>
            <person name="Simpson R."/>
            <person name="Tahir J."/>
            <person name="Deroles S."/>
            <person name="Templeton K."/>
            <person name="Luo Z."/>
            <person name="Davy M."/>
            <person name="Cheng C."/>
            <person name="Mcneilage M."/>
            <person name="Scaglione D."/>
            <person name="Liu Y."/>
            <person name="Zhang Q."/>
            <person name="Datson P."/>
            <person name="De Silva N."/>
            <person name="Gardiner S."/>
            <person name="Bassett H."/>
            <person name="Chagne D."/>
            <person name="Mccallum J."/>
            <person name="Dzierzon H."/>
            <person name="Deng C."/>
            <person name="Wang Y.-Y."/>
            <person name="Barron N."/>
            <person name="Manako K."/>
            <person name="Bowen J."/>
            <person name="Foster T."/>
            <person name="Erridge Z."/>
            <person name="Tiffin H."/>
            <person name="Waite C."/>
            <person name="Davies K."/>
            <person name="Grierson E."/>
            <person name="Laing W."/>
            <person name="Kirk R."/>
            <person name="Chen X."/>
            <person name="Wood M."/>
            <person name="Montefiori M."/>
            <person name="Brummell D."/>
            <person name="Schwinn K."/>
            <person name="Catanach A."/>
            <person name="Fullerton C."/>
            <person name="Li D."/>
            <person name="Meiyalaghan S."/>
            <person name="Nieuwenhuizen N."/>
            <person name="Read N."/>
            <person name="Prakash R."/>
            <person name="Hunter D."/>
            <person name="Zhang H."/>
            <person name="Mckenzie M."/>
            <person name="Knabel M."/>
            <person name="Harris A."/>
            <person name="Allan A."/>
            <person name="Chen A."/>
            <person name="Janssen B."/>
            <person name="Plunkett B."/>
            <person name="Dwamena C."/>
            <person name="Voogd C."/>
            <person name="Leif D."/>
            <person name="Lafferty D."/>
            <person name="Souleyre E."/>
            <person name="Varkonyi-Gasic E."/>
            <person name="Gambi F."/>
            <person name="Hanley J."/>
            <person name="Yao J.-L."/>
            <person name="Cheung J."/>
            <person name="David K."/>
            <person name="Warren B."/>
            <person name="Marsh K."/>
            <person name="Snowden K."/>
            <person name="Lin-Wang K."/>
            <person name="Brian L."/>
            <person name="Martinez-Sanchez M."/>
            <person name="Wang M."/>
            <person name="Ileperuma N."/>
            <person name="Macnee N."/>
            <person name="Campin R."/>
            <person name="Mcatee P."/>
            <person name="Drummond R."/>
            <person name="Espley R."/>
            <person name="Ireland H."/>
            <person name="Wu R."/>
            <person name="Atkinson R."/>
            <person name="Karunairetnam S."/>
            <person name="Bulley S."/>
            <person name="Chunkath S."/>
            <person name="Hanley Z."/>
            <person name="Storey R."/>
            <person name="Thrimawithana A."/>
            <person name="Thomson S."/>
            <person name="David C."/>
            <person name="Testolin R."/>
        </authorList>
    </citation>
    <scope>NUCLEOTIDE SEQUENCE [LARGE SCALE GENOMIC DNA]</scope>
    <source>
        <strain evidence="16">cv. Red5</strain>
        <tissue evidence="15">Young leaf</tissue>
    </source>
</reference>
<evidence type="ECO:0000256" key="9">
    <source>
        <dbReference type="ARBA" id="ARBA00055747"/>
    </source>
</evidence>
<dbReference type="GO" id="GO:0034605">
    <property type="term" value="P:cellular response to heat"/>
    <property type="evidence" value="ECO:0007669"/>
    <property type="project" value="TreeGrafter"/>
</dbReference>
<evidence type="ECO:0000256" key="7">
    <source>
        <dbReference type="ARBA" id="ARBA00023163"/>
    </source>
</evidence>
<keyword evidence="12" id="KW-0175">Coiled coil</keyword>
<comment type="caution">
    <text evidence="15">The sequence shown here is derived from an EMBL/GenBank/DDBJ whole genome shotgun (WGS) entry which is preliminary data.</text>
</comment>
<evidence type="ECO:0000256" key="11">
    <source>
        <dbReference type="RuleBase" id="RU004020"/>
    </source>
</evidence>
<feature type="coiled-coil region" evidence="12">
    <location>
        <begin position="124"/>
        <end position="165"/>
    </location>
</feature>
<protein>
    <recommendedName>
        <fullName evidence="10">Heat stress transcription factor</fullName>
    </recommendedName>
</protein>
<dbReference type="PANTHER" id="PTHR10015:SF445">
    <property type="entry name" value="HEAT STRESS TRANSCRIPTION FACTOR A-4B-LIKE"/>
    <property type="match status" value="1"/>
</dbReference>
<dbReference type="AlphaFoldDB" id="A0A2R6QBW4"/>
<evidence type="ECO:0000256" key="2">
    <source>
        <dbReference type="ARBA" id="ARBA00006403"/>
    </source>
</evidence>
<organism evidence="15 16">
    <name type="scientific">Actinidia chinensis var. chinensis</name>
    <name type="common">Chinese soft-hair kiwi</name>
    <dbReference type="NCBI Taxonomy" id="1590841"/>
    <lineage>
        <taxon>Eukaryota</taxon>
        <taxon>Viridiplantae</taxon>
        <taxon>Streptophyta</taxon>
        <taxon>Embryophyta</taxon>
        <taxon>Tracheophyta</taxon>
        <taxon>Spermatophyta</taxon>
        <taxon>Magnoliopsida</taxon>
        <taxon>eudicotyledons</taxon>
        <taxon>Gunneridae</taxon>
        <taxon>Pentapetalae</taxon>
        <taxon>asterids</taxon>
        <taxon>Ericales</taxon>
        <taxon>Actinidiaceae</taxon>
        <taxon>Actinidia</taxon>
    </lineage>
</organism>
<keyword evidence="5" id="KW-0346">Stress response</keyword>
<gene>
    <name evidence="15" type="ORF">CEY00_Acc18886</name>
</gene>
<evidence type="ECO:0000256" key="10">
    <source>
        <dbReference type="ARBA" id="ARBA00081483"/>
    </source>
</evidence>
<keyword evidence="4" id="KW-0805">Transcription regulation</keyword>
<dbReference type="OMA" id="MVNSPTH"/>
<evidence type="ECO:0000256" key="3">
    <source>
        <dbReference type="ARBA" id="ARBA00022553"/>
    </source>
</evidence>